<evidence type="ECO:0000256" key="3">
    <source>
        <dbReference type="SAM" id="MobiDB-lite"/>
    </source>
</evidence>
<dbReference type="SUPFAM" id="SSF89009">
    <property type="entry name" value="GAT-like domain"/>
    <property type="match status" value="1"/>
</dbReference>
<evidence type="ECO:0000259" key="4">
    <source>
        <dbReference type="PROSITE" id="PS50942"/>
    </source>
</evidence>
<sequence length="1224" mass="136455">MSQNFEKSVKGATKVKLAAPKSKYIEHILVATHTGEAGVAEIFRTLQLRLRDSTWTIVFKALIVVHLMIREGQLDATLQFMAENPTKLAISGYSEVQSQGHNIRRYADYLMARAKAFEATKTDYVRSGQGRMKRLTVEKGLLRETEIVQKQIKALLRCDLLTDEVENEITLTAFRLLTLDLLTLYSVMNEGTINVLEHYFEMSRPDSERALEIYKTFTAQTEEVVKFLGVARHFQSATRLEIPKLKHASTDLTRLLEDDLNDPDFNLRRREYLSRKGAKDGGPSTALKSSITGGHQNTINMVSAPNRPQTEPNPQKKTNPADLIDFFESIEPNPQPIVQQTTFQQPYQAQQQQQAMPFQPTGFQPQQTGFYSQQTGFQQQPQVAPFGQPTGFGEPFPQQDNSQFGQAQVPQPLQSTPTGAGFGGYSAQPQTYGFQTHLSPIPQSGVASFPQQQQPAPGVQQQPQQQSTNPFRQSMLMSTPTGTAVPASPLSRQNTNPFARRLSTVNPQFTSGPTEATPQAQAQQPLQPQRTGTNPFARSSSVPPQQSQGLQPPAAAPLRPNPTGSTNPFRQSAFVNQQTGQGWHVGGQHDAASRSAVSDSTTRQDVGKSAPSKLRKPRKTTNASSGRSTLFWVHTDPQSVSEGTREETLKRIRSHVMSEHNRKKRLENTKRYKSKTWKHLAFQPVETTASNSSSTTAVSTTAPADLSQPVLTSSSSALDQDTSTSSPPISVQHHRHPEQEHDQDQPQIKEEERHFELVVSESTSFPPSSASAGNVDGYSVGAPSRTQTVGPVQSRSSPPWDDLGQGEKDPFNTLHTPLSERMYRHLQHFLCDLTRLAYPLQRRYGPRLQAHWAALVQHDPASLHACICVAASNAALEAGEFPLVDPNQAKTSPLVLDTFHHRGETIRLVNEGLSDPLKASSDELIAAVSILLTIEIASGNPDYLKIHLAGLRQMVAMRNSFADVPPDVRFQISWTDIRVACMAFTKPIFPFVRYARPSRLTLIPPSKDHASTASRLIQLIEIPGVFGDAMSKTIYDLTELVWYAEWIKGDPNSSQSFDDKTEDYFNTEVLYVEYALHTDRYTATGEAKGDATIEGCVRLACLLFHNTTIWEFYPQMGPVFSKPIVGLRVALETTIPAGYFNLCRELLIWLLFVGACSSRLLAREHTFFMTELATAVRNQGFRSWQELRELLLGYFYVDRCYLTPLRELWDEIHIDADASRLNLC</sequence>
<feature type="region of interest" description="Disordered" evidence="3">
    <location>
        <begin position="784"/>
        <end position="807"/>
    </location>
</feature>
<feature type="region of interest" description="Disordered" evidence="3">
    <location>
        <begin position="275"/>
        <end position="318"/>
    </location>
</feature>
<dbReference type="PROSITE" id="PS50942">
    <property type="entry name" value="ENTH"/>
    <property type="match status" value="1"/>
</dbReference>
<dbReference type="Pfam" id="PF07651">
    <property type="entry name" value="ANTH"/>
    <property type="match status" value="1"/>
</dbReference>
<dbReference type="InterPro" id="IPR013809">
    <property type="entry name" value="ENTH"/>
</dbReference>
<dbReference type="GO" id="GO:0048268">
    <property type="term" value="P:clathrin coat assembly"/>
    <property type="evidence" value="ECO:0007669"/>
    <property type="project" value="InterPro"/>
</dbReference>
<dbReference type="InterPro" id="IPR021858">
    <property type="entry name" value="Fun_TF"/>
</dbReference>
<comment type="subcellular location">
    <subcellularLocation>
        <location evidence="1">Cytoplasm</location>
    </subcellularLocation>
</comment>
<evidence type="ECO:0000313" key="5">
    <source>
        <dbReference type="EMBL" id="RHZ54612.1"/>
    </source>
</evidence>
<dbReference type="VEuPathDB" id="FungiDB:CDV56_100685"/>
<feature type="compositionally biased region" description="Polar residues" evidence="3">
    <location>
        <begin position="530"/>
        <end position="550"/>
    </location>
</feature>
<dbReference type="Proteomes" id="UP000215305">
    <property type="component" value="Unassembled WGS sequence"/>
</dbReference>
<feature type="compositionally biased region" description="Polar residues" evidence="3">
    <location>
        <begin position="709"/>
        <end position="729"/>
    </location>
</feature>
<dbReference type="Pfam" id="PF11951">
    <property type="entry name" value="Fungal_trans_2"/>
    <property type="match status" value="1"/>
</dbReference>
<dbReference type="EMBL" id="NKHU02000108">
    <property type="protein sequence ID" value="RHZ54612.1"/>
    <property type="molecule type" value="Genomic_DNA"/>
</dbReference>
<dbReference type="InterPro" id="IPR011417">
    <property type="entry name" value="ANTH_dom"/>
</dbReference>
<dbReference type="GO" id="GO:0030276">
    <property type="term" value="F:clathrin binding"/>
    <property type="evidence" value="ECO:0007669"/>
    <property type="project" value="InterPro"/>
</dbReference>
<feature type="compositionally biased region" description="Basic and acidic residues" evidence="3">
    <location>
        <begin position="737"/>
        <end position="747"/>
    </location>
</feature>
<feature type="compositionally biased region" description="Low complexity" evidence="3">
    <location>
        <begin position="450"/>
        <end position="466"/>
    </location>
</feature>
<dbReference type="AlphaFoldDB" id="A0A397GUC7"/>
<feature type="region of interest" description="Disordered" evidence="3">
    <location>
        <begin position="686"/>
        <end position="747"/>
    </location>
</feature>
<feature type="compositionally biased region" description="Low complexity" evidence="3">
    <location>
        <begin position="516"/>
        <end position="529"/>
    </location>
</feature>
<keyword evidence="6" id="KW-1185">Reference proteome</keyword>
<feature type="compositionally biased region" description="Polar residues" evidence="3">
    <location>
        <begin position="595"/>
        <end position="604"/>
    </location>
</feature>
<evidence type="ECO:0000313" key="6">
    <source>
        <dbReference type="Proteomes" id="UP000215305"/>
    </source>
</evidence>
<protein>
    <recommendedName>
        <fullName evidence="4">ENTH domain-containing protein</fullName>
    </recommendedName>
</protein>
<dbReference type="InterPro" id="IPR014712">
    <property type="entry name" value="ANTH_dom_sf"/>
</dbReference>
<evidence type="ECO:0000256" key="1">
    <source>
        <dbReference type="ARBA" id="ARBA00004496"/>
    </source>
</evidence>
<dbReference type="GO" id="GO:0016192">
    <property type="term" value="P:vesicle-mediated transport"/>
    <property type="evidence" value="ECO:0007669"/>
    <property type="project" value="UniProtKB-ARBA"/>
</dbReference>
<gene>
    <name evidence="5" type="ORF">CDV56_100685</name>
</gene>
<dbReference type="FunFam" id="1.20.58.150:FF:000004">
    <property type="entry name" value="ENTH domain protein"/>
    <property type="match status" value="1"/>
</dbReference>
<keyword evidence="2" id="KW-0963">Cytoplasm</keyword>
<evidence type="ECO:0000256" key="2">
    <source>
        <dbReference type="ARBA" id="ARBA00022490"/>
    </source>
</evidence>
<feature type="region of interest" description="Disordered" evidence="3">
    <location>
        <begin position="390"/>
        <end position="647"/>
    </location>
</feature>
<organism evidence="5 6">
    <name type="scientific">Aspergillus thermomutatus</name>
    <name type="common">Neosartorya pseudofischeri</name>
    <dbReference type="NCBI Taxonomy" id="41047"/>
    <lineage>
        <taxon>Eukaryota</taxon>
        <taxon>Fungi</taxon>
        <taxon>Dikarya</taxon>
        <taxon>Ascomycota</taxon>
        <taxon>Pezizomycotina</taxon>
        <taxon>Eurotiomycetes</taxon>
        <taxon>Eurotiomycetidae</taxon>
        <taxon>Eurotiales</taxon>
        <taxon>Aspergillaceae</taxon>
        <taxon>Aspergillus</taxon>
        <taxon>Aspergillus subgen. Fumigati</taxon>
    </lineage>
</organism>
<dbReference type="PANTHER" id="PTHR37540:SF5">
    <property type="entry name" value="TRANSCRIPTION FACTOR DOMAIN-CONTAINING PROTEIN"/>
    <property type="match status" value="1"/>
</dbReference>
<feature type="compositionally biased region" description="Polar residues" evidence="3">
    <location>
        <begin position="490"/>
        <end position="514"/>
    </location>
</feature>
<dbReference type="Gene3D" id="1.20.58.150">
    <property type="entry name" value="ANTH domain"/>
    <property type="match status" value="1"/>
</dbReference>
<dbReference type="PANTHER" id="PTHR37540">
    <property type="entry name" value="TRANSCRIPTION FACTOR (ACR-2), PUTATIVE-RELATED-RELATED"/>
    <property type="match status" value="1"/>
</dbReference>
<dbReference type="STRING" id="41047.A0A397GUC7"/>
<dbReference type="SUPFAM" id="SSF48464">
    <property type="entry name" value="ENTH/VHS domain"/>
    <property type="match status" value="1"/>
</dbReference>
<dbReference type="RefSeq" id="XP_026614047.1">
    <property type="nucleotide sequence ID" value="XM_026754304.1"/>
</dbReference>
<dbReference type="CDD" id="cd16988">
    <property type="entry name" value="ANTH_N_YAP180"/>
    <property type="match status" value="1"/>
</dbReference>
<feature type="domain" description="ENTH" evidence="4">
    <location>
        <begin position="1"/>
        <end position="124"/>
    </location>
</feature>
<dbReference type="SMART" id="SM00273">
    <property type="entry name" value="ENTH"/>
    <property type="match status" value="1"/>
</dbReference>
<name>A0A397GUC7_ASPTH</name>
<feature type="compositionally biased region" description="Polar residues" evidence="3">
    <location>
        <begin position="427"/>
        <end position="446"/>
    </location>
</feature>
<dbReference type="InterPro" id="IPR008942">
    <property type="entry name" value="ENTH_VHS"/>
</dbReference>
<accession>A0A397GUC7</accession>
<dbReference type="OrthoDB" id="4158087at2759"/>
<reference evidence="5" key="1">
    <citation type="submission" date="2018-08" db="EMBL/GenBank/DDBJ databases">
        <title>Draft genome sequence of azole-resistant Aspergillus thermomutatus (Neosartorya pseudofischeri) strain HMR AF 39, isolated from a human nasal aspirate.</title>
        <authorList>
            <person name="Parent-Michaud M."/>
            <person name="Dufresne P.J."/>
            <person name="Fournier E."/>
            <person name="Martineau C."/>
            <person name="Moreira S."/>
            <person name="Perkins V."/>
            <person name="De Repentigny L."/>
            <person name="Dufresne S.F."/>
        </authorList>
    </citation>
    <scope>NUCLEOTIDE SEQUENCE [LARGE SCALE GENOMIC DNA]</scope>
    <source>
        <strain evidence="5">HMR AF 39</strain>
    </source>
</reference>
<dbReference type="GO" id="GO:0005545">
    <property type="term" value="F:1-phosphatidylinositol binding"/>
    <property type="evidence" value="ECO:0007669"/>
    <property type="project" value="InterPro"/>
</dbReference>
<dbReference type="FunFam" id="1.25.40.90:FF:000025">
    <property type="entry name" value="ENTH domain protein"/>
    <property type="match status" value="1"/>
</dbReference>
<dbReference type="Gene3D" id="1.25.40.90">
    <property type="match status" value="1"/>
</dbReference>
<feature type="compositionally biased region" description="Polar residues" evidence="3">
    <location>
        <begin position="562"/>
        <end position="581"/>
    </location>
</feature>
<feature type="compositionally biased region" description="Polar residues" evidence="3">
    <location>
        <begin position="398"/>
        <end position="418"/>
    </location>
</feature>
<feature type="compositionally biased region" description="Low complexity" evidence="3">
    <location>
        <begin position="687"/>
        <end position="704"/>
    </location>
</feature>
<feature type="compositionally biased region" description="Polar residues" evidence="3">
    <location>
        <begin position="467"/>
        <end position="482"/>
    </location>
</feature>
<feature type="compositionally biased region" description="Polar residues" evidence="3">
    <location>
        <begin position="286"/>
        <end position="318"/>
    </location>
</feature>
<dbReference type="GO" id="GO:0030136">
    <property type="term" value="C:clathrin-coated vesicle"/>
    <property type="evidence" value="ECO:0007669"/>
    <property type="project" value="InterPro"/>
</dbReference>
<proteinExistence type="predicted"/>
<comment type="caution">
    <text evidence="5">The sequence shown here is derived from an EMBL/GenBank/DDBJ whole genome shotgun (WGS) entry which is preliminary data.</text>
</comment>
<feature type="compositionally biased region" description="Polar residues" evidence="3">
    <location>
        <begin position="784"/>
        <end position="797"/>
    </location>
</feature>
<dbReference type="GeneID" id="38122659"/>